<keyword evidence="1" id="KW-0378">Hydrolase</keyword>
<feature type="domain" description="Peptidase S53" evidence="3">
    <location>
        <begin position="84"/>
        <end position="448"/>
    </location>
</feature>
<dbReference type="InterPro" id="IPR036852">
    <property type="entry name" value="Peptidase_S8/S53_dom_sf"/>
</dbReference>
<proteinExistence type="predicted"/>
<dbReference type="GO" id="GO:0046872">
    <property type="term" value="F:metal ion binding"/>
    <property type="evidence" value="ECO:0007669"/>
    <property type="project" value="UniProtKB-UniRule"/>
</dbReference>
<reference evidence="5" key="1">
    <citation type="submission" date="2018-06" db="EMBL/GenBank/DDBJ databases">
        <title>Aestuariibacter litoralis strain KCTC 52945T.</title>
        <authorList>
            <person name="Li X."/>
            <person name="Salam N."/>
            <person name="Li J.-L."/>
            <person name="Chen Y.-M."/>
            <person name="Yang Z.-W."/>
            <person name="Zhang L.-Y."/>
            <person name="Han M.-X."/>
            <person name="Xiao M."/>
            <person name="Li W.-J."/>
        </authorList>
    </citation>
    <scope>NUCLEOTIDE SEQUENCE [LARGE SCALE GENOMIC DNA]</scope>
    <source>
        <strain evidence="5">KCTC 52945</strain>
    </source>
</reference>
<keyword evidence="1" id="KW-0479">Metal-binding</keyword>
<keyword evidence="1" id="KW-0645">Protease</keyword>
<feature type="signal peptide" evidence="2">
    <location>
        <begin position="1"/>
        <end position="17"/>
    </location>
</feature>
<accession>A0A2W2BK72</accession>
<dbReference type="PANTHER" id="PTHR14218:SF15">
    <property type="entry name" value="TRIPEPTIDYL-PEPTIDASE 1"/>
    <property type="match status" value="1"/>
</dbReference>
<evidence type="ECO:0000313" key="4">
    <source>
        <dbReference type="EMBL" id="PZF76609.1"/>
    </source>
</evidence>
<dbReference type="GO" id="GO:0004252">
    <property type="term" value="F:serine-type endopeptidase activity"/>
    <property type="evidence" value="ECO:0007669"/>
    <property type="project" value="UniProtKB-UniRule"/>
</dbReference>
<organism evidence="4 5">
    <name type="scientific">Aestuariivirga litoralis</name>
    <dbReference type="NCBI Taxonomy" id="2650924"/>
    <lineage>
        <taxon>Bacteria</taxon>
        <taxon>Pseudomonadati</taxon>
        <taxon>Pseudomonadota</taxon>
        <taxon>Alphaproteobacteria</taxon>
        <taxon>Hyphomicrobiales</taxon>
        <taxon>Aestuariivirgaceae</taxon>
        <taxon>Aestuariivirga</taxon>
    </lineage>
</organism>
<dbReference type="GO" id="GO:0008240">
    <property type="term" value="F:tripeptidyl-peptidase activity"/>
    <property type="evidence" value="ECO:0007669"/>
    <property type="project" value="TreeGrafter"/>
</dbReference>
<dbReference type="InterPro" id="IPR030400">
    <property type="entry name" value="Sedolisin_dom"/>
</dbReference>
<keyword evidence="5" id="KW-1185">Reference proteome</keyword>
<sequence length="448" mass="45839">MLVRILQAILVVSAVMAAGLSEAAAQSVIGVERAGQGFYKRLCSDAPAAGHARCHGEIATDQAGRPLAAGLRPFSRSTLGAVPYFARDLWSAYYGTITMPAVPAGARPTVAVVAAYGYGQAATDLATYRQLNNLPPLCTATLTTGCVRFTKLNQSGVAGNYPMASSSWAQEQALDVQMVSAMCPWCNIVLVQANSASYANLGKAVLTASAFPGVIAISNSYGGSETGSSLYSAFYSPVNTITNGYAGKLPVHIAVTVSSGDSAYAGGTEFPSSAPYVLSVGGTSLTYNGSWSQTAWAKAGSGCSKIYSQMAWQSPVLPSTACVGRVASDVSAVADINTGVFVVYRGSYFRFGGTSVGAPIIAGIIAQRNVAIRLTLSSGTVASSVYPNKGGTTVATGYGRNLYAQRGALRDVTSGSTGTCAIGFLCKAGPGYDGPTGLGTPNVSLAPF</sequence>
<feature type="active site" description="Charge relay system" evidence="1">
    <location>
        <position position="175"/>
    </location>
</feature>
<feature type="binding site" evidence="1">
    <location>
        <position position="431"/>
    </location>
    <ligand>
        <name>Ca(2+)</name>
        <dbReference type="ChEBI" id="CHEBI:29108"/>
    </ligand>
</feature>
<keyword evidence="1" id="KW-0720">Serine protease</keyword>
<feature type="chain" id="PRO_5015875556" evidence="2">
    <location>
        <begin position="18"/>
        <end position="448"/>
    </location>
</feature>
<feature type="active site" description="Charge relay system" evidence="1">
    <location>
        <position position="171"/>
    </location>
</feature>
<dbReference type="PROSITE" id="PS51695">
    <property type="entry name" value="SEDOLISIN"/>
    <property type="match status" value="1"/>
</dbReference>
<name>A0A2W2BK72_9HYPH</name>
<comment type="caution">
    <text evidence="4">The sequence shown here is derived from an EMBL/GenBank/DDBJ whole genome shotgun (WGS) entry which is preliminary data.</text>
</comment>
<comment type="cofactor">
    <cofactor evidence="1">
        <name>Ca(2+)</name>
        <dbReference type="ChEBI" id="CHEBI:29108"/>
    </cofactor>
    <text evidence="1">Binds 1 Ca(2+) ion per subunit.</text>
</comment>
<dbReference type="PANTHER" id="PTHR14218">
    <property type="entry name" value="PROTEASE S8 TRIPEPTIDYL PEPTIDASE I CLN2"/>
    <property type="match status" value="1"/>
</dbReference>
<evidence type="ECO:0000256" key="1">
    <source>
        <dbReference type="PROSITE-ProRule" id="PRU01032"/>
    </source>
</evidence>
<evidence type="ECO:0000259" key="3">
    <source>
        <dbReference type="PROSITE" id="PS51695"/>
    </source>
</evidence>
<feature type="binding site" evidence="1">
    <location>
        <position position="433"/>
    </location>
    <ligand>
        <name>Ca(2+)</name>
        <dbReference type="ChEBI" id="CHEBI:29108"/>
    </ligand>
</feature>
<evidence type="ECO:0000256" key="2">
    <source>
        <dbReference type="SAM" id="SignalP"/>
    </source>
</evidence>
<keyword evidence="1" id="KW-0106">Calcium</keyword>
<dbReference type="AlphaFoldDB" id="A0A2W2BK72"/>
<feature type="binding site" evidence="1">
    <location>
        <position position="412"/>
    </location>
    <ligand>
        <name>Ca(2+)</name>
        <dbReference type="ChEBI" id="CHEBI:29108"/>
    </ligand>
</feature>
<evidence type="ECO:0000313" key="5">
    <source>
        <dbReference type="Proteomes" id="UP000248795"/>
    </source>
</evidence>
<dbReference type="Proteomes" id="UP000248795">
    <property type="component" value="Unassembled WGS sequence"/>
</dbReference>
<dbReference type="RefSeq" id="WP_111198846.1">
    <property type="nucleotide sequence ID" value="NZ_QKVK01000005.1"/>
</dbReference>
<keyword evidence="2" id="KW-0732">Signal</keyword>
<protein>
    <submittedName>
        <fullName evidence="4">Peptidase S8</fullName>
    </submittedName>
</protein>
<feature type="active site" description="Charge relay system" evidence="1">
    <location>
        <position position="355"/>
    </location>
</feature>
<feature type="binding site" evidence="1">
    <location>
        <position position="411"/>
    </location>
    <ligand>
        <name>Ca(2+)</name>
        <dbReference type="ChEBI" id="CHEBI:29108"/>
    </ligand>
</feature>
<gene>
    <name evidence="4" type="ORF">DK847_12475</name>
</gene>
<dbReference type="GO" id="GO:0006508">
    <property type="term" value="P:proteolysis"/>
    <property type="evidence" value="ECO:0007669"/>
    <property type="project" value="UniProtKB-KW"/>
</dbReference>
<dbReference type="EMBL" id="QKVK01000005">
    <property type="protein sequence ID" value="PZF76609.1"/>
    <property type="molecule type" value="Genomic_DNA"/>
</dbReference>
<dbReference type="SUPFAM" id="SSF52743">
    <property type="entry name" value="Subtilisin-like"/>
    <property type="match status" value="1"/>
</dbReference>
<dbReference type="Gene3D" id="3.40.50.200">
    <property type="entry name" value="Peptidase S8/S53 domain"/>
    <property type="match status" value="1"/>
</dbReference>
<dbReference type="InterPro" id="IPR050819">
    <property type="entry name" value="Tripeptidyl-peptidase_I"/>
</dbReference>